<reference evidence="2" key="1">
    <citation type="journal article" date="2023" name="IScience">
        <title>Live-bearing cockroach genome reveals convergent evolutionary mechanisms linked to viviparity in insects and beyond.</title>
        <authorList>
            <person name="Fouks B."/>
            <person name="Harrison M.C."/>
            <person name="Mikhailova A.A."/>
            <person name="Marchal E."/>
            <person name="English S."/>
            <person name="Carruthers M."/>
            <person name="Jennings E.C."/>
            <person name="Chiamaka E.L."/>
            <person name="Frigard R.A."/>
            <person name="Pippel M."/>
            <person name="Attardo G.M."/>
            <person name="Benoit J.B."/>
            <person name="Bornberg-Bauer E."/>
            <person name="Tobe S.S."/>
        </authorList>
    </citation>
    <scope>NUCLEOTIDE SEQUENCE</scope>
    <source>
        <strain evidence="2">Stay&amp;Tobe</strain>
    </source>
</reference>
<feature type="compositionally biased region" description="Basic and acidic residues" evidence="1">
    <location>
        <begin position="57"/>
        <end position="67"/>
    </location>
</feature>
<dbReference type="Proteomes" id="UP001233999">
    <property type="component" value="Unassembled WGS sequence"/>
</dbReference>
<dbReference type="EMBL" id="JASPKZ010006849">
    <property type="protein sequence ID" value="KAJ9586719.1"/>
    <property type="molecule type" value="Genomic_DNA"/>
</dbReference>
<accession>A0AAD7ZTS9</accession>
<comment type="caution">
    <text evidence="2">The sequence shown here is derived from an EMBL/GenBank/DDBJ whole genome shotgun (WGS) entry which is preliminary data.</text>
</comment>
<proteinExistence type="predicted"/>
<evidence type="ECO:0000256" key="1">
    <source>
        <dbReference type="SAM" id="MobiDB-lite"/>
    </source>
</evidence>
<reference evidence="2" key="2">
    <citation type="submission" date="2023-05" db="EMBL/GenBank/DDBJ databases">
        <authorList>
            <person name="Fouks B."/>
        </authorList>
    </citation>
    <scope>NUCLEOTIDE SEQUENCE</scope>
    <source>
        <strain evidence="2">Stay&amp;Tobe</strain>
        <tissue evidence="2">Testes</tissue>
    </source>
</reference>
<evidence type="ECO:0000313" key="3">
    <source>
        <dbReference type="Proteomes" id="UP001233999"/>
    </source>
</evidence>
<organism evidence="2 3">
    <name type="scientific">Diploptera punctata</name>
    <name type="common">Pacific beetle cockroach</name>
    <dbReference type="NCBI Taxonomy" id="6984"/>
    <lineage>
        <taxon>Eukaryota</taxon>
        <taxon>Metazoa</taxon>
        <taxon>Ecdysozoa</taxon>
        <taxon>Arthropoda</taxon>
        <taxon>Hexapoda</taxon>
        <taxon>Insecta</taxon>
        <taxon>Pterygota</taxon>
        <taxon>Neoptera</taxon>
        <taxon>Polyneoptera</taxon>
        <taxon>Dictyoptera</taxon>
        <taxon>Blattodea</taxon>
        <taxon>Blaberoidea</taxon>
        <taxon>Blaberidae</taxon>
        <taxon>Diplopterinae</taxon>
        <taxon>Diploptera</taxon>
    </lineage>
</organism>
<evidence type="ECO:0000313" key="2">
    <source>
        <dbReference type="EMBL" id="KAJ9586719.1"/>
    </source>
</evidence>
<sequence length="78" mass="9018">MTKIAGFSNKNESKMLYQNCESARKPLARDSENPIPLPPKEFIADFSHDDDEEEIENSSHDEFRVDELENSQPHLLNQ</sequence>
<gene>
    <name evidence="2" type="ORF">L9F63_019702</name>
</gene>
<keyword evidence="3" id="KW-1185">Reference proteome</keyword>
<protein>
    <submittedName>
        <fullName evidence="2">Uncharacterized protein</fullName>
    </submittedName>
</protein>
<name>A0AAD7ZTS9_DIPPU</name>
<feature type="region of interest" description="Disordered" evidence="1">
    <location>
        <begin position="24"/>
        <end position="78"/>
    </location>
</feature>
<feature type="non-terminal residue" evidence="2">
    <location>
        <position position="78"/>
    </location>
</feature>
<dbReference type="AlphaFoldDB" id="A0AAD7ZTS9"/>